<proteinExistence type="predicted"/>
<evidence type="ECO:0000256" key="1">
    <source>
        <dbReference type="SAM" id="Phobius"/>
    </source>
</evidence>
<keyword evidence="1" id="KW-1133">Transmembrane helix</keyword>
<feature type="transmembrane region" description="Helical" evidence="1">
    <location>
        <begin position="137"/>
        <end position="155"/>
    </location>
</feature>
<dbReference type="Pfam" id="PF05857">
    <property type="entry name" value="TraX"/>
    <property type="match status" value="1"/>
</dbReference>
<feature type="transmembrane region" description="Helical" evidence="1">
    <location>
        <begin position="111"/>
        <end position="130"/>
    </location>
</feature>
<evidence type="ECO:0000313" key="2">
    <source>
        <dbReference type="EMBL" id="EEB36667.1"/>
    </source>
</evidence>
<feature type="transmembrane region" description="Helical" evidence="1">
    <location>
        <begin position="161"/>
        <end position="177"/>
    </location>
</feature>
<feature type="transmembrane region" description="Helical" evidence="1">
    <location>
        <begin position="184"/>
        <end position="207"/>
    </location>
</feature>
<protein>
    <recommendedName>
        <fullName evidence="4">Protein TraX</fullName>
    </recommendedName>
</protein>
<organism evidence="2 3">
    <name type="scientific">Anaerococcus hydrogenalis DSM 7454</name>
    <dbReference type="NCBI Taxonomy" id="561177"/>
    <lineage>
        <taxon>Bacteria</taxon>
        <taxon>Bacillati</taxon>
        <taxon>Bacillota</taxon>
        <taxon>Tissierellia</taxon>
        <taxon>Tissierellales</taxon>
        <taxon>Peptoniphilaceae</taxon>
        <taxon>Anaerococcus</taxon>
    </lineage>
</organism>
<reference evidence="2 3" key="2">
    <citation type="submission" date="2008-10" db="EMBL/GenBank/DDBJ databases">
        <title>Draft genome sequence of Anaerococcus hydrogenalis (DSM 7454).</title>
        <authorList>
            <person name="Sudarsanam P."/>
            <person name="Ley R."/>
            <person name="Guruge J."/>
            <person name="Turnbaugh P.J."/>
            <person name="Mahowald M."/>
            <person name="Liep D."/>
            <person name="Gordon J."/>
        </authorList>
    </citation>
    <scope>NUCLEOTIDE SEQUENCE [LARGE SCALE GENOMIC DNA]</scope>
    <source>
        <strain evidence="2 3">DSM 7454</strain>
    </source>
</reference>
<keyword evidence="1" id="KW-0812">Transmembrane</keyword>
<evidence type="ECO:0000313" key="3">
    <source>
        <dbReference type="Proteomes" id="UP000005451"/>
    </source>
</evidence>
<keyword evidence="1" id="KW-0472">Membrane</keyword>
<dbReference type="RefSeq" id="WP_004812914.1">
    <property type="nucleotide sequence ID" value="NZ_ABXA01000012.1"/>
</dbReference>
<feature type="transmembrane region" description="Helical" evidence="1">
    <location>
        <begin position="46"/>
        <end position="69"/>
    </location>
</feature>
<dbReference type="EMBL" id="ABXA01000012">
    <property type="protein sequence ID" value="EEB36667.1"/>
    <property type="molecule type" value="Genomic_DNA"/>
</dbReference>
<dbReference type="InterPro" id="IPR008875">
    <property type="entry name" value="TraX"/>
</dbReference>
<gene>
    <name evidence="2" type="ORF">ANHYDRO_00470</name>
</gene>
<accession>B6W7C4</accession>
<feature type="transmembrane region" description="Helical" evidence="1">
    <location>
        <begin position="81"/>
        <end position="99"/>
    </location>
</feature>
<dbReference type="AlphaFoldDB" id="B6W7C4"/>
<dbReference type="Proteomes" id="UP000005451">
    <property type="component" value="Unassembled WGS sequence"/>
</dbReference>
<dbReference type="eggNOG" id="ENOG5031QMC">
    <property type="taxonomic scope" value="Bacteria"/>
</dbReference>
<dbReference type="STRING" id="561177.ANHYDRO_00470"/>
<reference evidence="2 3" key="1">
    <citation type="submission" date="2008-09" db="EMBL/GenBank/DDBJ databases">
        <authorList>
            <person name="Fulton L."/>
            <person name="Clifton S."/>
            <person name="Fulton B."/>
            <person name="Xu J."/>
            <person name="Minx P."/>
            <person name="Pepin K.H."/>
            <person name="Johnson M."/>
            <person name="Thiruvilangam P."/>
            <person name="Bhonagiri V."/>
            <person name="Nash W.E."/>
            <person name="Mardis E.R."/>
            <person name="Wilson R.K."/>
        </authorList>
    </citation>
    <scope>NUCLEOTIDE SEQUENCE [LARGE SCALE GENOMIC DNA]</scope>
    <source>
        <strain evidence="2 3">DSM 7454</strain>
    </source>
</reference>
<sequence>MEKLKQIQEKYQINGAVLKYIAFISMFIDHFNKAIITPYLNYQQPLVAISTIFDIIGRIAFPIFAFMVVEGFYKTKSRFKYLRNLLIFAIISEIPYDMFQSKVFINNRSQNIMWALALGLLTLIIVDKLKEKIKNKYTWLILSILIVGVNAIIATLLSFDYDYYSIIIIFILYLFYNKRPLSCLLSYLVIIKEVYCFLGFLTIQFYNGEKGKQNKLFNYLFYPVHLLIFGICRFIFGL</sequence>
<feature type="transmembrane region" description="Helical" evidence="1">
    <location>
        <begin position="219"/>
        <end position="236"/>
    </location>
</feature>
<name>B6W7C4_9FIRM</name>
<comment type="caution">
    <text evidence="2">The sequence shown here is derived from an EMBL/GenBank/DDBJ whole genome shotgun (WGS) entry which is preliminary data.</text>
</comment>
<evidence type="ECO:0008006" key="4">
    <source>
        <dbReference type="Google" id="ProtNLM"/>
    </source>
</evidence>
<feature type="transmembrane region" description="Helical" evidence="1">
    <location>
        <begin position="20"/>
        <end position="40"/>
    </location>
</feature>